<evidence type="ECO:0000256" key="5">
    <source>
        <dbReference type="PIRSR" id="PIRSR001365-2"/>
    </source>
</evidence>
<dbReference type="STRING" id="375.BKD09_RS24515"/>
<dbReference type="PANTHER" id="PTHR12128">
    <property type="entry name" value="DIHYDRODIPICOLINATE SYNTHASE"/>
    <property type="match status" value="1"/>
</dbReference>
<comment type="similarity">
    <text evidence="1 3">Belongs to the DapA family.</text>
</comment>
<proteinExistence type="inferred from homology"/>
<evidence type="ECO:0000256" key="1">
    <source>
        <dbReference type="ARBA" id="ARBA00007592"/>
    </source>
</evidence>
<dbReference type="Pfam" id="PF00701">
    <property type="entry name" value="DHDPS"/>
    <property type="match status" value="1"/>
</dbReference>
<comment type="caution">
    <text evidence="6">The sequence shown here is derived from an EMBL/GenBank/DDBJ whole genome shotgun (WGS) entry which is preliminary data.</text>
</comment>
<name>A0A0A3YMJ1_BRAJP</name>
<dbReference type="InterPro" id="IPR002220">
    <property type="entry name" value="DapA-like"/>
</dbReference>
<gene>
    <name evidence="6" type="ORF">MA20_36820</name>
</gene>
<dbReference type="RefSeq" id="WP_041959505.1">
    <property type="nucleotide sequence ID" value="NZ_JRPN01000028.1"/>
</dbReference>
<dbReference type="Proteomes" id="UP000030377">
    <property type="component" value="Unassembled WGS sequence"/>
</dbReference>
<evidence type="ECO:0000256" key="2">
    <source>
        <dbReference type="ARBA" id="ARBA00023239"/>
    </source>
</evidence>
<dbReference type="AlphaFoldDB" id="A0A0A3YMJ1"/>
<dbReference type="GO" id="GO:0008840">
    <property type="term" value="F:4-hydroxy-tetrahydrodipicolinate synthase activity"/>
    <property type="evidence" value="ECO:0007669"/>
    <property type="project" value="TreeGrafter"/>
</dbReference>
<reference evidence="6 7" key="1">
    <citation type="submission" date="2014-09" db="EMBL/GenBank/DDBJ databases">
        <title>Draft genome of Bradyrhizobium japonicum Is-34.</title>
        <authorList>
            <person name="Tsurumaru H."/>
            <person name="Yamakawa T."/>
            <person name="Hashimoto S."/>
            <person name="Okizaki K."/>
            <person name="Kanesaki Y."/>
            <person name="Yoshikawa H."/>
            <person name="Yajima S."/>
        </authorList>
    </citation>
    <scope>NUCLEOTIDE SEQUENCE [LARGE SCALE GENOMIC DNA]</scope>
    <source>
        <strain evidence="6 7">Is-34</strain>
    </source>
</reference>
<dbReference type="CDD" id="cd00408">
    <property type="entry name" value="DHDPS-like"/>
    <property type="match status" value="1"/>
</dbReference>
<dbReference type="SMART" id="SM01130">
    <property type="entry name" value="DHDPS"/>
    <property type="match status" value="1"/>
</dbReference>
<evidence type="ECO:0000313" key="7">
    <source>
        <dbReference type="Proteomes" id="UP000030377"/>
    </source>
</evidence>
<feature type="active site" description="Schiff-base intermediate with substrate" evidence="4">
    <location>
        <position position="164"/>
    </location>
</feature>
<organism evidence="6 7">
    <name type="scientific">Bradyrhizobium japonicum</name>
    <dbReference type="NCBI Taxonomy" id="375"/>
    <lineage>
        <taxon>Bacteria</taxon>
        <taxon>Pseudomonadati</taxon>
        <taxon>Pseudomonadota</taxon>
        <taxon>Alphaproteobacteria</taxon>
        <taxon>Hyphomicrobiales</taxon>
        <taxon>Nitrobacteraceae</taxon>
        <taxon>Bradyrhizobium</taxon>
    </lineage>
</organism>
<evidence type="ECO:0000256" key="3">
    <source>
        <dbReference type="PIRNR" id="PIRNR001365"/>
    </source>
</evidence>
<feature type="binding site" evidence="5">
    <location>
        <position position="48"/>
    </location>
    <ligand>
        <name>pyruvate</name>
        <dbReference type="ChEBI" id="CHEBI:15361"/>
    </ligand>
</feature>
<evidence type="ECO:0000256" key="4">
    <source>
        <dbReference type="PIRSR" id="PIRSR001365-1"/>
    </source>
</evidence>
<dbReference type="eggNOG" id="COG0329">
    <property type="taxonomic scope" value="Bacteria"/>
</dbReference>
<keyword evidence="2 3" id="KW-0456">Lyase</keyword>
<dbReference type="PRINTS" id="PR00146">
    <property type="entry name" value="DHPICSNTHASE"/>
</dbReference>
<dbReference type="Gene3D" id="3.20.20.70">
    <property type="entry name" value="Aldolase class I"/>
    <property type="match status" value="1"/>
</dbReference>
<dbReference type="InterPro" id="IPR013785">
    <property type="entry name" value="Aldolase_TIM"/>
</dbReference>
<dbReference type="PIRSF" id="PIRSF001365">
    <property type="entry name" value="DHDPS"/>
    <property type="match status" value="1"/>
</dbReference>
<accession>A0A0A3YMJ1</accession>
<evidence type="ECO:0000313" key="6">
    <source>
        <dbReference type="EMBL" id="KGT74913.1"/>
    </source>
</evidence>
<sequence length="302" mass="32404">MKARPTGVIPPMTTPFRKDGEIDFGLVAPQVDWMIGAGAHGVAAGGSTGEGHTLDHEEYRDLMAATVEAVKGRIPVIAGIIVDSTRDAIRRGKLVRDMNVAALQVTPVHYLFKPDDEAMVAHFRTMADETGMPIIIYNVVPWSYLSPALLVRIMTEVPLVVGVKQSAGDLKLFADLMMMAPDKLIYSAVDALMYPSYTLGAHGSIAAILTAAPHASVALWDAVKAGDHPRALDLHKKLLTLWNAVIADNLPACTRYAQTLQGLPRTYPRAPMPEASPAQQAATRKALEALGALNGVRVEAAE</sequence>
<feature type="binding site" evidence="5">
    <location>
        <position position="205"/>
    </location>
    <ligand>
        <name>pyruvate</name>
        <dbReference type="ChEBI" id="CHEBI:15361"/>
    </ligand>
</feature>
<feature type="active site" description="Proton donor/acceptor" evidence="4">
    <location>
        <position position="137"/>
    </location>
</feature>
<protein>
    <submittedName>
        <fullName evidence="6">Dihydrodipicolinate synthase</fullName>
    </submittedName>
</protein>
<dbReference type="PANTHER" id="PTHR12128:SF66">
    <property type="entry name" value="4-HYDROXY-2-OXOGLUTARATE ALDOLASE, MITOCHONDRIAL"/>
    <property type="match status" value="1"/>
</dbReference>
<dbReference type="SUPFAM" id="SSF51569">
    <property type="entry name" value="Aldolase"/>
    <property type="match status" value="1"/>
</dbReference>
<dbReference type="EMBL" id="JRPN01000028">
    <property type="protein sequence ID" value="KGT74913.1"/>
    <property type="molecule type" value="Genomic_DNA"/>
</dbReference>